<dbReference type="Proteomes" id="UP001199314">
    <property type="component" value="Unassembled WGS sequence"/>
</dbReference>
<dbReference type="EMBL" id="JAIQZE010000012">
    <property type="protein sequence ID" value="MBZ9779427.1"/>
    <property type="molecule type" value="Genomic_DNA"/>
</dbReference>
<sequence length="265" mass="31857">MNIIIHGPGRSGTTLFNKMFSYHPDFVWLSSWHNRFPNQAWLGVLNTIYQNQWFGKDWSSARHIPKPAEAYGFWTHYFQHFITDANLEPEKVEDCKKFIKSLKQISGKQNFVTKLTGNSRKTILDEVFDRDYLVLWIERDPRVVISSYMKQRWFYKNKPKEFAKLSMEEKIKFYAAFYKKHFDGAQLLDRKILKYEDLCKEPLVFFENLFNDLGLKFYDSHRTIIKDWDLKTVSWDDYSKKYTLKEIELFNSTLKEELNALNYTI</sequence>
<dbReference type="RefSeq" id="WP_224461764.1">
    <property type="nucleotide sequence ID" value="NZ_JAIQZE010000012.1"/>
</dbReference>
<accession>A0ABS7XKB6</accession>
<gene>
    <name evidence="1" type="ORF">LB452_10890</name>
</gene>
<protein>
    <submittedName>
        <fullName evidence="1">Sulfotransferase</fullName>
    </submittedName>
</protein>
<keyword evidence="2" id="KW-1185">Reference proteome</keyword>
<dbReference type="InterPro" id="IPR027417">
    <property type="entry name" value="P-loop_NTPase"/>
</dbReference>
<evidence type="ECO:0000313" key="1">
    <source>
        <dbReference type="EMBL" id="MBZ9779427.1"/>
    </source>
</evidence>
<name>A0ABS7XKB6_9FLAO</name>
<comment type="caution">
    <text evidence="1">The sequence shown here is derived from an EMBL/GenBank/DDBJ whole genome shotgun (WGS) entry which is preliminary data.</text>
</comment>
<dbReference type="Gene3D" id="3.40.50.300">
    <property type="entry name" value="P-loop containing nucleotide triphosphate hydrolases"/>
    <property type="match status" value="1"/>
</dbReference>
<dbReference type="SUPFAM" id="SSF52540">
    <property type="entry name" value="P-loop containing nucleoside triphosphate hydrolases"/>
    <property type="match status" value="1"/>
</dbReference>
<organism evidence="1 2">
    <name type="scientific">Psychroflexus longus</name>
    <dbReference type="NCBI Taxonomy" id="2873596"/>
    <lineage>
        <taxon>Bacteria</taxon>
        <taxon>Pseudomonadati</taxon>
        <taxon>Bacteroidota</taxon>
        <taxon>Flavobacteriia</taxon>
        <taxon>Flavobacteriales</taxon>
        <taxon>Flavobacteriaceae</taxon>
        <taxon>Psychroflexus</taxon>
    </lineage>
</organism>
<evidence type="ECO:0000313" key="2">
    <source>
        <dbReference type="Proteomes" id="UP001199314"/>
    </source>
</evidence>
<proteinExistence type="predicted"/>
<reference evidence="2" key="1">
    <citation type="submission" date="2023-07" db="EMBL/GenBank/DDBJ databases">
        <title>Novel species isolated from saline lakes on Tibetan Plateau.</title>
        <authorList>
            <person name="Lu H."/>
        </authorList>
    </citation>
    <scope>NUCLEOTIDE SEQUENCE [LARGE SCALE GENOMIC DNA]</scope>
    <source>
        <strain evidence="2">CAK8W</strain>
    </source>
</reference>
<dbReference type="Pfam" id="PF13469">
    <property type="entry name" value="Sulfotransfer_3"/>
    <property type="match status" value="1"/>
</dbReference>